<name>A0A517SAD9_9PLAN</name>
<dbReference type="Proteomes" id="UP000315700">
    <property type="component" value="Chromosome"/>
</dbReference>
<dbReference type="SUPFAM" id="SSF51735">
    <property type="entry name" value="NAD(P)-binding Rossmann-fold domains"/>
    <property type="match status" value="1"/>
</dbReference>
<dbReference type="SMART" id="SM00984">
    <property type="entry name" value="UDPG_MGDP_dh_C"/>
    <property type="match status" value="1"/>
</dbReference>
<gene>
    <name evidence="5" type="primary">wbpA_1</name>
    <name evidence="5" type="ORF">Pan44_11160</name>
</gene>
<dbReference type="InParanoid" id="A0A517SAD9"/>
<proteinExistence type="inferred from homology"/>
<dbReference type="PIRSF" id="PIRSF500136">
    <property type="entry name" value="UDP_ManNAc_DH"/>
    <property type="match status" value="1"/>
</dbReference>
<dbReference type="PIRSF" id="PIRSF000124">
    <property type="entry name" value="UDPglc_GDPman_dh"/>
    <property type="match status" value="1"/>
</dbReference>
<dbReference type="InterPro" id="IPR014026">
    <property type="entry name" value="UDP-Glc/GDP-Man_DH_dimer"/>
</dbReference>
<dbReference type="Pfam" id="PF03721">
    <property type="entry name" value="UDPG_MGDP_dh_N"/>
    <property type="match status" value="1"/>
</dbReference>
<dbReference type="SUPFAM" id="SSF48179">
    <property type="entry name" value="6-phosphogluconate dehydrogenase C-terminal domain-like"/>
    <property type="match status" value="1"/>
</dbReference>
<dbReference type="Gene3D" id="3.40.50.720">
    <property type="entry name" value="NAD(P)-binding Rossmann-like Domain"/>
    <property type="match status" value="2"/>
</dbReference>
<dbReference type="EMBL" id="CP036271">
    <property type="protein sequence ID" value="QDT53101.1"/>
    <property type="molecule type" value="Genomic_DNA"/>
</dbReference>
<dbReference type="PANTHER" id="PTHR43491:SF1">
    <property type="entry name" value="UDP-N-ACETYL-D-MANNOSAMINE DEHYDROGENASE"/>
    <property type="match status" value="1"/>
</dbReference>
<dbReference type="GO" id="GO:0000271">
    <property type="term" value="P:polysaccharide biosynthetic process"/>
    <property type="evidence" value="ECO:0007669"/>
    <property type="project" value="InterPro"/>
</dbReference>
<dbReference type="Pfam" id="PF03720">
    <property type="entry name" value="UDPG_MGDP_dh_C"/>
    <property type="match status" value="1"/>
</dbReference>
<dbReference type="EC" id="1.1.1.136" evidence="5"/>
<dbReference type="SUPFAM" id="SSF52413">
    <property type="entry name" value="UDP-glucose/GDP-mannose dehydrogenase C-terminal domain"/>
    <property type="match status" value="1"/>
</dbReference>
<dbReference type="InterPro" id="IPR036220">
    <property type="entry name" value="UDP-Glc/GDP-Man_DH_C_sf"/>
</dbReference>
<evidence type="ECO:0000313" key="6">
    <source>
        <dbReference type="Proteomes" id="UP000315700"/>
    </source>
</evidence>
<dbReference type="GO" id="GO:0047004">
    <property type="term" value="F:UDP-N-acetylglucosamine 6-dehydrogenase activity"/>
    <property type="evidence" value="ECO:0007669"/>
    <property type="project" value="UniProtKB-EC"/>
</dbReference>
<dbReference type="InterPro" id="IPR017476">
    <property type="entry name" value="UDP-Glc/GDP-Man"/>
</dbReference>
<organism evidence="5 6">
    <name type="scientific">Caulifigura coniformis</name>
    <dbReference type="NCBI Taxonomy" id="2527983"/>
    <lineage>
        <taxon>Bacteria</taxon>
        <taxon>Pseudomonadati</taxon>
        <taxon>Planctomycetota</taxon>
        <taxon>Planctomycetia</taxon>
        <taxon>Planctomycetales</taxon>
        <taxon>Planctomycetaceae</taxon>
        <taxon>Caulifigura</taxon>
    </lineage>
</organism>
<accession>A0A517SAD9</accession>
<comment type="similarity">
    <text evidence="3">Belongs to the UDP-glucose/GDP-mannose dehydrogenase family.</text>
</comment>
<dbReference type="FunCoup" id="A0A517SAD9">
    <property type="interactions" value="452"/>
</dbReference>
<reference evidence="5 6" key="1">
    <citation type="submission" date="2019-02" db="EMBL/GenBank/DDBJ databases">
        <title>Deep-cultivation of Planctomycetes and their phenomic and genomic characterization uncovers novel biology.</title>
        <authorList>
            <person name="Wiegand S."/>
            <person name="Jogler M."/>
            <person name="Boedeker C."/>
            <person name="Pinto D."/>
            <person name="Vollmers J."/>
            <person name="Rivas-Marin E."/>
            <person name="Kohn T."/>
            <person name="Peeters S.H."/>
            <person name="Heuer A."/>
            <person name="Rast P."/>
            <person name="Oberbeckmann S."/>
            <person name="Bunk B."/>
            <person name="Jeske O."/>
            <person name="Meyerdierks A."/>
            <person name="Storesund J.E."/>
            <person name="Kallscheuer N."/>
            <person name="Luecker S."/>
            <person name="Lage O.M."/>
            <person name="Pohl T."/>
            <person name="Merkel B.J."/>
            <person name="Hornburger P."/>
            <person name="Mueller R.-W."/>
            <person name="Bruemmer F."/>
            <person name="Labrenz M."/>
            <person name="Spormann A.M."/>
            <person name="Op den Camp H."/>
            <person name="Overmann J."/>
            <person name="Amann R."/>
            <person name="Jetten M.S.M."/>
            <person name="Mascher T."/>
            <person name="Medema M.H."/>
            <person name="Devos D.P."/>
            <person name="Kaster A.-K."/>
            <person name="Ovreas L."/>
            <person name="Rohde M."/>
            <person name="Galperin M.Y."/>
            <person name="Jogler C."/>
        </authorList>
    </citation>
    <scope>NUCLEOTIDE SEQUENCE [LARGE SCALE GENOMIC DNA]</scope>
    <source>
        <strain evidence="5 6">Pan44</strain>
    </source>
</reference>
<dbReference type="Pfam" id="PF00984">
    <property type="entry name" value="UDPG_MGDP_dh"/>
    <property type="match status" value="1"/>
</dbReference>
<dbReference type="KEGG" id="ccos:Pan44_11160"/>
<dbReference type="InterPro" id="IPR014027">
    <property type="entry name" value="UDP-Glc/GDP-Man_DH_C"/>
</dbReference>
<evidence type="ECO:0000256" key="3">
    <source>
        <dbReference type="PIRNR" id="PIRNR000124"/>
    </source>
</evidence>
<evidence type="ECO:0000256" key="1">
    <source>
        <dbReference type="ARBA" id="ARBA00023002"/>
    </source>
</evidence>
<dbReference type="GO" id="GO:0016628">
    <property type="term" value="F:oxidoreductase activity, acting on the CH-CH group of donors, NAD or NADP as acceptor"/>
    <property type="evidence" value="ECO:0007669"/>
    <property type="project" value="InterPro"/>
</dbReference>
<dbReference type="NCBIfam" id="TIGR03026">
    <property type="entry name" value="NDP-sugDHase"/>
    <property type="match status" value="1"/>
</dbReference>
<dbReference type="AlphaFoldDB" id="A0A517SAD9"/>
<keyword evidence="1 5" id="KW-0560">Oxidoreductase</keyword>
<keyword evidence="6" id="KW-1185">Reference proteome</keyword>
<evidence type="ECO:0000259" key="4">
    <source>
        <dbReference type="SMART" id="SM00984"/>
    </source>
</evidence>
<dbReference type="RefSeq" id="WP_145028027.1">
    <property type="nucleotide sequence ID" value="NZ_CP036271.1"/>
</dbReference>
<dbReference type="InterPro" id="IPR001732">
    <property type="entry name" value="UDP-Glc/GDP-Man_DH_N"/>
</dbReference>
<dbReference type="OrthoDB" id="9803238at2"/>
<dbReference type="InterPro" id="IPR028359">
    <property type="entry name" value="UDP_ManNAc/GlcNAc_DH"/>
</dbReference>
<evidence type="ECO:0000256" key="2">
    <source>
        <dbReference type="ARBA" id="ARBA00023027"/>
    </source>
</evidence>
<protein>
    <submittedName>
        <fullName evidence="5">UDP-N-acetyl-D-glucosamine 6-dehydrogenase</fullName>
        <ecNumber evidence="5">1.1.1.136</ecNumber>
    </submittedName>
</protein>
<keyword evidence="2" id="KW-0520">NAD</keyword>
<dbReference type="GO" id="GO:0051287">
    <property type="term" value="F:NAD binding"/>
    <property type="evidence" value="ECO:0007669"/>
    <property type="project" value="InterPro"/>
</dbReference>
<sequence length="440" mass="48639">MFQELKQAISNKSAKVGVIGLGYVGLPLLDAFISKGFSCIGYDVDSSKVDELNAGRSYIKHVSSEKIAGWNREKRFVATSDMSRLKEADALLICVPTPLSDSRDPDLSFVEGTAESIAKSLRKGQLIVLESTTHPTTTRDNVQPILERAGMKAGKDFFLAYSPEREDPGNPTYSAASIPKVVGGHDPHSLELAAELYSQAVVKVVPVSAMEVAEACKILENTYRAVNIALVNELKMLFDRMGIDIWEVVDAAKTKPFGFQAFYPGPGLGGHCIPIDPFYLTWLARKHGMATRFIELAGEINHHMPEYVITRMAEFLNDAAKPIKGSKIALLGMAYKKDVDDPRESPSFVLLELLLKRGAAVTYNDPHVPSLPKMRHHPSLPEMTSNELTAEYLAKQDIVLIATDHSAYDYDFIVKHSKMVLDTRNATKNVRDGREKIFKA</sequence>
<dbReference type="InterPro" id="IPR008927">
    <property type="entry name" value="6-PGluconate_DH-like_C_sf"/>
</dbReference>
<evidence type="ECO:0000313" key="5">
    <source>
        <dbReference type="EMBL" id="QDT53101.1"/>
    </source>
</evidence>
<dbReference type="PANTHER" id="PTHR43491">
    <property type="entry name" value="UDP-N-ACETYL-D-MANNOSAMINE DEHYDROGENASE"/>
    <property type="match status" value="1"/>
</dbReference>
<dbReference type="InterPro" id="IPR036291">
    <property type="entry name" value="NAD(P)-bd_dom_sf"/>
</dbReference>
<feature type="domain" description="UDP-glucose/GDP-mannose dehydrogenase C-terminal" evidence="4">
    <location>
        <begin position="329"/>
        <end position="429"/>
    </location>
</feature>